<comment type="pathway">
    <text evidence="1">Carbohydrate metabolism; galactose metabolism.</text>
</comment>
<evidence type="ECO:0000256" key="5">
    <source>
        <dbReference type="ARBA" id="ARBA00033067"/>
    </source>
</evidence>
<evidence type="ECO:0000256" key="1">
    <source>
        <dbReference type="ARBA" id="ARBA00004947"/>
    </source>
</evidence>
<dbReference type="InterPro" id="IPR001509">
    <property type="entry name" value="Epimerase_deHydtase"/>
</dbReference>
<evidence type="ECO:0000256" key="2">
    <source>
        <dbReference type="ARBA" id="ARBA00007637"/>
    </source>
</evidence>
<comment type="similarity">
    <text evidence="2">Belongs to the NAD(P)-dependent epimerase/dehydratase family.</text>
</comment>
<dbReference type="EMBL" id="MBLM01000130">
    <property type="protein sequence ID" value="OHV33793.1"/>
    <property type="molecule type" value="Genomic_DNA"/>
</dbReference>
<dbReference type="GO" id="GO:0033499">
    <property type="term" value="P:galactose catabolic process via UDP-galactose, Leloir pathway"/>
    <property type="evidence" value="ECO:0007669"/>
    <property type="project" value="TreeGrafter"/>
</dbReference>
<dbReference type="Gene3D" id="3.90.25.10">
    <property type="entry name" value="UDP-galactose 4-epimerase, domain 1"/>
    <property type="match status" value="1"/>
</dbReference>
<accession>A0A1S1QG71</accession>
<evidence type="ECO:0000259" key="6">
    <source>
        <dbReference type="Pfam" id="PF01370"/>
    </source>
</evidence>
<evidence type="ECO:0000313" key="8">
    <source>
        <dbReference type="Proteomes" id="UP000179627"/>
    </source>
</evidence>
<evidence type="ECO:0000256" key="3">
    <source>
        <dbReference type="ARBA" id="ARBA00018569"/>
    </source>
</evidence>
<evidence type="ECO:0000313" key="7">
    <source>
        <dbReference type="EMBL" id="OHV33793.1"/>
    </source>
</evidence>
<keyword evidence="8" id="KW-1185">Reference proteome</keyword>
<dbReference type="Gene3D" id="3.40.50.720">
    <property type="entry name" value="NAD(P)-binding Rossmann-like Domain"/>
    <property type="match status" value="1"/>
</dbReference>
<dbReference type="OrthoDB" id="3505012at2"/>
<gene>
    <name evidence="7" type="ORF">CC117_05345</name>
</gene>
<comment type="caution">
    <text evidence="7">The sequence shown here is derived from an EMBL/GenBank/DDBJ whole genome shotgun (WGS) entry which is preliminary data.</text>
</comment>
<dbReference type="Proteomes" id="UP000179627">
    <property type="component" value="Unassembled WGS sequence"/>
</dbReference>
<organism evidence="7 8">
    <name type="scientific">Parafrankia colletiae</name>
    <dbReference type="NCBI Taxonomy" id="573497"/>
    <lineage>
        <taxon>Bacteria</taxon>
        <taxon>Bacillati</taxon>
        <taxon>Actinomycetota</taxon>
        <taxon>Actinomycetes</taxon>
        <taxon>Frankiales</taxon>
        <taxon>Frankiaceae</taxon>
        <taxon>Parafrankia</taxon>
    </lineage>
</organism>
<dbReference type="PANTHER" id="PTHR43725:SF53">
    <property type="entry name" value="UDP-ARABINOSE 4-EPIMERASE 1"/>
    <property type="match status" value="1"/>
</dbReference>
<dbReference type="AlphaFoldDB" id="A0A1S1QG71"/>
<name>A0A1S1QG71_9ACTN</name>
<feature type="domain" description="NAD-dependent epimerase/dehydratase" evidence="6">
    <location>
        <begin position="3"/>
        <end position="245"/>
    </location>
</feature>
<evidence type="ECO:0000256" key="4">
    <source>
        <dbReference type="ARBA" id="ARBA00031367"/>
    </source>
</evidence>
<reference evidence="8" key="1">
    <citation type="submission" date="2016-07" db="EMBL/GenBank/DDBJ databases">
        <title>Sequence Frankia sp. strain CcI1.17.</title>
        <authorList>
            <person name="Ghodhbane-Gtari F."/>
            <person name="Swanson E."/>
            <person name="Gueddou A."/>
            <person name="Morris K."/>
            <person name="Hezbri K."/>
            <person name="Ktari A."/>
            <person name="Nouioui I."/>
            <person name="Abebe-Akele F."/>
            <person name="Simpson S."/>
            <person name="Thomas K."/>
            <person name="Gtari M."/>
            <person name="Tisa L.S."/>
            <person name="Hurst S."/>
        </authorList>
    </citation>
    <scope>NUCLEOTIDE SEQUENCE [LARGE SCALE GENOMIC DNA]</scope>
    <source>
        <strain evidence="8">Cc1.17</strain>
    </source>
</reference>
<dbReference type="Pfam" id="PF01370">
    <property type="entry name" value="Epimerase"/>
    <property type="match status" value="1"/>
</dbReference>
<dbReference type="RefSeq" id="WP_071086879.1">
    <property type="nucleotide sequence ID" value="NZ_MBLM01000130.1"/>
</dbReference>
<dbReference type="InterPro" id="IPR036291">
    <property type="entry name" value="NAD(P)-bd_dom_sf"/>
</dbReference>
<proteinExistence type="inferred from homology"/>
<dbReference type="PANTHER" id="PTHR43725">
    <property type="entry name" value="UDP-GLUCOSE 4-EPIMERASE"/>
    <property type="match status" value="1"/>
</dbReference>
<dbReference type="SUPFAM" id="SSF51735">
    <property type="entry name" value="NAD(P)-binding Rossmann-fold domains"/>
    <property type="match status" value="1"/>
</dbReference>
<protein>
    <recommendedName>
        <fullName evidence="3">UDP-glucose 4-epimerase</fullName>
    </recommendedName>
    <alternativeName>
        <fullName evidence="5">Galactowaldenase</fullName>
    </alternativeName>
    <alternativeName>
        <fullName evidence="4">UDP-galactose 4-epimerase</fullName>
    </alternativeName>
</protein>
<sequence>MRILVTGASGFVGGVTADLLSAAGHQVTALVRDASARVRLSRMVEVVQADLLDPRQLAAAGVSRGFDGVCHLAALTRVRESRETPLRYYAANVTGTINLLAALDAGTRATGVAPRFVFGSSCAVYGDTGTSPIPETRTPQPTSPYGASKLAAEQAVAYQASTGRLGAVVLRSFNVAGAVGSHTDRDSSRIIPAALGVASGRRDAFRVNGDGASIREYVHVVDMARAYLTALRATVPGRCAVYNVGSGVGVSVSDVLTTVESVTGRDLPRVTLPAVPEPRALIADSRRIRADLGWNSPSSTIEKIVEDAWRSTAVLEAVAAGRSDVPIVS</sequence>